<keyword evidence="3" id="KW-1185">Reference proteome</keyword>
<proteinExistence type="predicted"/>
<evidence type="ECO:0000256" key="1">
    <source>
        <dbReference type="SAM" id="SignalP"/>
    </source>
</evidence>
<accession>A0A0N9Y5J7</accession>
<dbReference type="STRING" id="1766.XA26_25650"/>
<keyword evidence="1" id="KW-0732">Signal</keyword>
<evidence type="ECO:0000313" key="2">
    <source>
        <dbReference type="EMBL" id="ALI26408.1"/>
    </source>
</evidence>
<evidence type="ECO:0000313" key="3">
    <source>
        <dbReference type="Proteomes" id="UP000057134"/>
    </source>
</evidence>
<dbReference type="PATRIC" id="fig|1766.6.peg.2549"/>
<dbReference type="RefSeq" id="WP_162235522.1">
    <property type="nucleotide sequence ID" value="NZ_CP011269.1"/>
</dbReference>
<organism evidence="2 3">
    <name type="scientific">Mycolicibacterium fortuitum</name>
    <name type="common">Mycobacterium fortuitum</name>
    <dbReference type="NCBI Taxonomy" id="1766"/>
    <lineage>
        <taxon>Bacteria</taxon>
        <taxon>Bacillati</taxon>
        <taxon>Actinomycetota</taxon>
        <taxon>Actinomycetes</taxon>
        <taxon>Mycobacteriales</taxon>
        <taxon>Mycobacteriaceae</taxon>
        <taxon>Mycolicibacterium</taxon>
    </lineage>
</organism>
<reference evidence="2 3" key="1">
    <citation type="journal article" date="2015" name="MBio">
        <title>Enzymatic Degradation of Phenazines Can Generate Energy and Protect Sensitive Organisms from Toxicity.</title>
        <authorList>
            <person name="Costa K.C."/>
            <person name="Bergkessel M."/>
            <person name="Saunders S."/>
            <person name="Korlach J."/>
            <person name="Newman D.K."/>
        </authorList>
    </citation>
    <scope>NUCLEOTIDE SEQUENCE [LARGE SCALE GENOMIC DNA]</scope>
    <source>
        <strain evidence="2 3">CT6</strain>
    </source>
</reference>
<protein>
    <submittedName>
        <fullName evidence="2">LppU</fullName>
    </submittedName>
</protein>
<dbReference type="Proteomes" id="UP000057134">
    <property type="component" value="Chromosome"/>
</dbReference>
<name>A0A0N9Y5J7_MYCFO</name>
<dbReference type="EMBL" id="CP011269">
    <property type="protein sequence ID" value="ALI26408.1"/>
    <property type="molecule type" value="Genomic_DNA"/>
</dbReference>
<dbReference type="KEGG" id="mft:XA26_25650"/>
<gene>
    <name evidence="2" type="primary">lppU</name>
    <name evidence="2" type="ORF">XA26_25650</name>
</gene>
<sequence length="166" mass="17470">MPTLSAAALYGAAALLFIGGLTACSSAAAADMKAGDCLKMSGTYDRPDASHAECGSDASNYKVISTVTDSDQCPGDIDTYYSVRSAFSDETQTLCLDIDWVTGACMSVDPENDKDPYRVDCADSSAPHRQRATEVLSGVSNVDQCASGVGYAYPERQFTVCVEDVS</sequence>
<dbReference type="AlphaFoldDB" id="A0A0N9Y5J7"/>
<feature type="signal peptide" evidence="1">
    <location>
        <begin position="1"/>
        <end position="29"/>
    </location>
</feature>
<feature type="chain" id="PRO_5044367462" evidence="1">
    <location>
        <begin position="30"/>
        <end position="166"/>
    </location>
</feature>